<evidence type="ECO:0000313" key="4">
    <source>
        <dbReference type="Proteomes" id="UP000008385"/>
    </source>
</evidence>
<dbReference type="AlphaFoldDB" id="F5Y2L8"/>
<name>F5Y2L8_RAMTT</name>
<evidence type="ECO:0000313" key="3">
    <source>
        <dbReference type="EMBL" id="AEG92381.1"/>
    </source>
</evidence>
<sequence>MNFAPPSSRPSTLLALAAAAALALATGCSSVDLGGGSGTATAGAPGAGAAALGMQDRVFALQAAAGGMYEVQAGQLAAARAADPQVQAFGRMLVDHHTLSNNELLSLLQARGLAAPAALPPQLQAKLARLQGLNGPEFDREFIRNAGLLDHQVQITLAEQASRDAVDPALRAWFAKNLPVLRQHLGAAQAVAGSMAG</sequence>
<feature type="chain" id="PRO_5003331324" description="DUF4142 domain-containing protein" evidence="1">
    <location>
        <begin position="26"/>
        <end position="197"/>
    </location>
</feature>
<keyword evidence="4" id="KW-1185">Reference proteome</keyword>
<dbReference type="STRING" id="365046.Rta_12940"/>
<proteinExistence type="predicted"/>
<dbReference type="KEGG" id="rta:Rta_12940"/>
<dbReference type="InterPro" id="IPR012347">
    <property type="entry name" value="Ferritin-like"/>
</dbReference>
<evidence type="ECO:0000256" key="1">
    <source>
        <dbReference type="SAM" id="SignalP"/>
    </source>
</evidence>
<dbReference type="HOGENOM" id="CLU_079636_1_2_4"/>
<reference evidence="4" key="1">
    <citation type="submission" date="2006-01" db="EMBL/GenBank/DDBJ databases">
        <title>Genome of the cyst-dividing bacterium Ramlibacter tataouinensis.</title>
        <authorList>
            <person name="Barakat M."/>
            <person name="Ortet P."/>
            <person name="De Luca G."/>
            <person name="Jourlin-Castelli C."/>
            <person name="Ansaldi M."/>
            <person name="Py B."/>
            <person name="Fichant G."/>
            <person name="Coutinho P."/>
            <person name="Voulhoux R."/>
            <person name="Bastien O."/>
            <person name="Roy S."/>
            <person name="Marechal E."/>
            <person name="Henrissat B."/>
            <person name="Quentin Y."/>
            <person name="Noirot P."/>
            <person name="Filloux A."/>
            <person name="Mejean V."/>
            <person name="DuBow M."/>
            <person name="Barras F."/>
            <person name="Heulin T."/>
        </authorList>
    </citation>
    <scope>NUCLEOTIDE SEQUENCE [LARGE SCALE GENOMIC DNA]</scope>
    <source>
        <strain evidence="4">ATCC BAA-407 / DSM 14655 / LMG 21543 / TTB310</strain>
    </source>
</reference>
<evidence type="ECO:0000259" key="2">
    <source>
        <dbReference type="Pfam" id="PF13628"/>
    </source>
</evidence>
<dbReference type="RefSeq" id="WP_013900614.1">
    <property type="nucleotide sequence ID" value="NC_015677.1"/>
</dbReference>
<reference evidence="3 4" key="2">
    <citation type="journal article" date="2011" name="PLoS ONE">
        <title>The Cyst-Dividing Bacterium Ramlibacter tataouinensis TTB310 Genome Reveals a Well-Stocked Toolbox for Adaptation to a Desert Environment.</title>
        <authorList>
            <person name="De Luca G."/>
            <person name="Barakat M."/>
            <person name="Ortet P."/>
            <person name="Fochesato S."/>
            <person name="Jourlin-Castelli C."/>
            <person name="Ansaldi M."/>
            <person name="Py B."/>
            <person name="Fichant G."/>
            <person name="Coutinho P.M."/>
            <person name="Voulhoux R."/>
            <person name="Bastien O."/>
            <person name="Marechal E."/>
            <person name="Henrissat B."/>
            <person name="Quentin Y."/>
            <person name="Noirot P."/>
            <person name="Filloux A."/>
            <person name="Mejean V."/>
            <person name="Dubow M.S."/>
            <person name="Barras F."/>
            <person name="Barbe V."/>
            <person name="Weissenbach J."/>
            <person name="Mihalcescu I."/>
            <person name="Vermeglio A."/>
            <person name="Achouak W."/>
            <person name="Heulin T."/>
        </authorList>
    </citation>
    <scope>NUCLEOTIDE SEQUENCE [LARGE SCALE GENOMIC DNA]</scope>
    <source>
        <strain evidence="4">ATCC BAA-407 / DSM 14655 / LMG 21543 / TTB310</strain>
    </source>
</reference>
<keyword evidence="1" id="KW-0732">Signal</keyword>
<dbReference type="PANTHER" id="PTHR38593">
    <property type="entry name" value="BLR2558 PROTEIN"/>
    <property type="match status" value="1"/>
</dbReference>
<gene>
    <name evidence="3" type="ordered locus">Rta_12940</name>
</gene>
<feature type="signal peptide" evidence="1">
    <location>
        <begin position="1"/>
        <end position="25"/>
    </location>
</feature>
<dbReference type="EMBL" id="CP000245">
    <property type="protein sequence ID" value="AEG92381.1"/>
    <property type="molecule type" value="Genomic_DNA"/>
</dbReference>
<feature type="domain" description="DUF4142" evidence="2">
    <location>
        <begin position="55"/>
        <end position="190"/>
    </location>
</feature>
<accession>F5Y2L8</accession>
<dbReference type="Gene3D" id="1.20.1260.10">
    <property type="match status" value="1"/>
</dbReference>
<organism evidence="3 4">
    <name type="scientific">Ramlibacter tataouinensis (strain ATCC BAA-407 / DSM 14655 / LMG 21543 / TTB310)</name>
    <dbReference type="NCBI Taxonomy" id="365046"/>
    <lineage>
        <taxon>Bacteria</taxon>
        <taxon>Pseudomonadati</taxon>
        <taxon>Pseudomonadota</taxon>
        <taxon>Betaproteobacteria</taxon>
        <taxon>Burkholderiales</taxon>
        <taxon>Comamonadaceae</taxon>
        <taxon>Ramlibacter</taxon>
    </lineage>
</organism>
<dbReference type="Pfam" id="PF13628">
    <property type="entry name" value="DUF4142"/>
    <property type="match status" value="1"/>
</dbReference>
<dbReference type="eggNOG" id="COG3652">
    <property type="taxonomic scope" value="Bacteria"/>
</dbReference>
<dbReference type="InterPro" id="IPR025419">
    <property type="entry name" value="DUF4142"/>
</dbReference>
<dbReference type="PANTHER" id="PTHR38593:SF1">
    <property type="entry name" value="BLR2558 PROTEIN"/>
    <property type="match status" value="1"/>
</dbReference>
<protein>
    <recommendedName>
        <fullName evidence="2">DUF4142 domain-containing protein</fullName>
    </recommendedName>
</protein>
<dbReference type="OrthoDB" id="118677at2"/>
<dbReference type="Proteomes" id="UP000008385">
    <property type="component" value="Chromosome"/>
</dbReference>